<proteinExistence type="predicted"/>
<reference evidence="1 2" key="1">
    <citation type="journal article" date="2008" name="Science">
        <title>The Physcomitrella genome reveals evolutionary insights into the conquest of land by plants.</title>
        <authorList>
            <person name="Rensing S."/>
            <person name="Lang D."/>
            <person name="Zimmer A."/>
            <person name="Terry A."/>
            <person name="Salamov A."/>
            <person name="Shapiro H."/>
            <person name="Nishiyama T."/>
            <person name="Perroud P.-F."/>
            <person name="Lindquist E."/>
            <person name="Kamisugi Y."/>
            <person name="Tanahashi T."/>
            <person name="Sakakibara K."/>
            <person name="Fujita T."/>
            <person name="Oishi K."/>
            <person name="Shin-I T."/>
            <person name="Kuroki Y."/>
            <person name="Toyoda A."/>
            <person name="Suzuki Y."/>
            <person name="Hashimoto A."/>
            <person name="Yamaguchi K."/>
            <person name="Sugano A."/>
            <person name="Kohara Y."/>
            <person name="Fujiyama A."/>
            <person name="Anterola A."/>
            <person name="Aoki S."/>
            <person name="Ashton N."/>
            <person name="Barbazuk W.B."/>
            <person name="Barker E."/>
            <person name="Bennetzen J."/>
            <person name="Bezanilla M."/>
            <person name="Blankenship R."/>
            <person name="Cho S.H."/>
            <person name="Dutcher S."/>
            <person name="Estelle M."/>
            <person name="Fawcett J.A."/>
            <person name="Gundlach H."/>
            <person name="Hanada K."/>
            <person name="Heyl A."/>
            <person name="Hicks K.A."/>
            <person name="Hugh J."/>
            <person name="Lohr M."/>
            <person name="Mayer K."/>
            <person name="Melkozernov A."/>
            <person name="Murata T."/>
            <person name="Nelson D."/>
            <person name="Pils B."/>
            <person name="Prigge M."/>
            <person name="Reiss B."/>
            <person name="Renner T."/>
            <person name="Rombauts S."/>
            <person name="Rushton P."/>
            <person name="Sanderfoot A."/>
            <person name="Schween G."/>
            <person name="Shiu S.-H."/>
            <person name="Stueber K."/>
            <person name="Theodoulou F.L."/>
            <person name="Tu H."/>
            <person name="Van de Peer Y."/>
            <person name="Verrier P.J."/>
            <person name="Waters E."/>
            <person name="Wood A."/>
            <person name="Yang L."/>
            <person name="Cove D."/>
            <person name="Cuming A."/>
            <person name="Hasebe M."/>
            <person name="Lucas S."/>
            <person name="Mishler D.B."/>
            <person name="Reski R."/>
            <person name="Grigoriev I."/>
            <person name="Quatrano R.S."/>
            <person name="Boore J.L."/>
        </authorList>
    </citation>
    <scope>NUCLEOTIDE SEQUENCE [LARGE SCALE GENOMIC DNA]</scope>
    <source>
        <strain evidence="1 2">cv. Gransden 2004</strain>
    </source>
</reference>
<keyword evidence="2" id="KW-1185">Reference proteome</keyword>
<dbReference type="Proteomes" id="UP000006727">
    <property type="component" value="Chromosome 27"/>
</dbReference>
<dbReference type="EnsemblPlants" id="Pp3c27_700V3.2">
    <property type="protein sequence ID" value="Pp3c27_700V3.2"/>
    <property type="gene ID" value="Pp3c27_700"/>
</dbReference>
<dbReference type="AlphaFoldDB" id="A0A7I4CZ04"/>
<dbReference type="EMBL" id="ABEU02000027">
    <property type="status" value="NOT_ANNOTATED_CDS"/>
    <property type="molecule type" value="Genomic_DNA"/>
</dbReference>
<protein>
    <submittedName>
        <fullName evidence="1">Uncharacterized protein</fullName>
    </submittedName>
</protein>
<dbReference type="Gramene" id="Pp3c27_700V3.2">
    <property type="protein sequence ID" value="Pp3c27_700V3.2"/>
    <property type="gene ID" value="Pp3c27_700"/>
</dbReference>
<organism evidence="1 2">
    <name type="scientific">Physcomitrium patens</name>
    <name type="common">Spreading-leaved earth moss</name>
    <name type="synonym">Physcomitrella patens</name>
    <dbReference type="NCBI Taxonomy" id="3218"/>
    <lineage>
        <taxon>Eukaryota</taxon>
        <taxon>Viridiplantae</taxon>
        <taxon>Streptophyta</taxon>
        <taxon>Embryophyta</taxon>
        <taxon>Bryophyta</taxon>
        <taxon>Bryophytina</taxon>
        <taxon>Bryopsida</taxon>
        <taxon>Funariidae</taxon>
        <taxon>Funariales</taxon>
        <taxon>Funariaceae</taxon>
        <taxon>Physcomitrium</taxon>
    </lineage>
</organism>
<accession>A0A7I4CZ04</accession>
<evidence type="ECO:0000313" key="1">
    <source>
        <dbReference type="EnsemblPlants" id="Pp3c27_700V3.2"/>
    </source>
</evidence>
<sequence length="58" mass="7091">MYYELLEFIKYIKNEDKQVVYIRDNTTTYIIKGYGDVNIKFIDGYSEESKAYRLMYIQ</sequence>
<reference evidence="1" key="3">
    <citation type="submission" date="2020-12" db="UniProtKB">
        <authorList>
            <consortium name="EnsemblPlants"/>
        </authorList>
    </citation>
    <scope>IDENTIFICATION</scope>
</reference>
<evidence type="ECO:0000313" key="2">
    <source>
        <dbReference type="Proteomes" id="UP000006727"/>
    </source>
</evidence>
<name>A0A7I4CZ04_PHYPA</name>
<reference evidence="1 2" key="2">
    <citation type="journal article" date="2018" name="Plant J.">
        <title>The Physcomitrella patens chromosome-scale assembly reveals moss genome structure and evolution.</title>
        <authorList>
            <person name="Lang D."/>
            <person name="Ullrich K.K."/>
            <person name="Murat F."/>
            <person name="Fuchs J."/>
            <person name="Jenkins J."/>
            <person name="Haas F.B."/>
            <person name="Piednoel M."/>
            <person name="Gundlach H."/>
            <person name="Van Bel M."/>
            <person name="Meyberg R."/>
            <person name="Vives C."/>
            <person name="Morata J."/>
            <person name="Symeonidi A."/>
            <person name="Hiss M."/>
            <person name="Muchero W."/>
            <person name="Kamisugi Y."/>
            <person name="Saleh O."/>
            <person name="Blanc G."/>
            <person name="Decker E.L."/>
            <person name="van Gessel N."/>
            <person name="Grimwood J."/>
            <person name="Hayes R.D."/>
            <person name="Graham S.W."/>
            <person name="Gunter L.E."/>
            <person name="McDaniel S.F."/>
            <person name="Hoernstein S.N.W."/>
            <person name="Larsson A."/>
            <person name="Li F.W."/>
            <person name="Perroud P.F."/>
            <person name="Phillips J."/>
            <person name="Ranjan P."/>
            <person name="Rokshar D.S."/>
            <person name="Rothfels C.J."/>
            <person name="Schneider L."/>
            <person name="Shu S."/>
            <person name="Stevenson D.W."/>
            <person name="Thummler F."/>
            <person name="Tillich M."/>
            <person name="Villarreal Aguilar J.C."/>
            <person name="Widiez T."/>
            <person name="Wong G.K."/>
            <person name="Wymore A."/>
            <person name="Zhang Y."/>
            <person name="Zimmer A.D."/>
            <person name="Quatrano R.S."/>
            <person name="Mayer K.F.X."/>
            <person name="Goodstein D."/>
            <person name="Casacuberta J.M."/>
            <person name="Vandepoele K."/>
            <person name="Reski R."/>
            <person name="Cuming A.C."/>
            <person name="Tuskan G.A."/>
            <person name="Maumus F."/>
            <person name="Salse J."/>
            <person name="Schmutz J."/>
            <person name="Rensing S.A."/>
        </authorList>
    </citation>
    <scope>NUCLEOTIDE SEQUENCE [LARGE SCALE GENOMIC DNA]</scope>
    <source>
        <strain evidence="1 2">cv. Gransden 2004</strain>
    </source>
</reference>